<accession>A0ABU2E7C8</accession>
<keyword evidence="3" id="KW-1185">Reference proteome</keyword>
<name>A0ABU2E7C8_9BURK</name>
<protein>
    <submittedName>
        <fullName evidence="2">Uncharacterized protein</fullName>
    </submittedName>
</protein>
<organism evidence="2 3">
    <name type="scientific">Burkholderia pseudomultivorans</name>
    <dbReference type="NCBI Taxonomy" id="1207504"/>
    <lineage>
        <taxon>Bacteria</taxon>
        <taxon>Pseudomonadati</taxon>
        <taxon>Pseudomonadota</taxon>
        <taxon>Betaproteobacteria</taxon>
        <taxon>Burkholderiales</taxon>
        <taxon>Burkholderiaceae</taxon>
        <taxon>Burkholderia</taxon>
        <taxon>Burkholderia cepacia complex</taxon>
    </lineage>
</organism>
<evidence type="ECO:0000313" key="3">
    <source>
        <dbReference type="Proteomes" id="UP001248067"/>
    </source>
</evidence>
<sequence length="51" mass="5239">MPKSRSMPAYMAGHASPAEVPTGTHRRNRHPAPPALAGLRRGAAAPAPAVT</sequence>
<dbReference type="EMBL" id="VJSY01000033">
    <property type="protein sequence ID" value="MDR8755787.1"/>
    <property type="molecule type" value="Genomic_DNA"/>
</dbReference>
<evidence type="ECO:0000313" key="2">
    <source>
        <dbReference type="EMBL" id="MDR8755787.1"/>
    </source>
</evidence>
<proteinExistence type="predicted"/>
<reference evidence="2 3" key="1">
    <citation type="submission" date="2019-06" db="EMBL/GenBank/DDBJ databases">
        <title>Evolution of Burkholderia multivorans in the lungs of Cystic Fibrosis patients.</title>
        <authorList>
            <person name="Moreira L.M."/>
        </authorList>
    </citation>
    <scope>NUCLEOTIDE SEQUENCE [LARGE SCALE GENOMIC DNA]</scope>
    <source>
        <strain evidence="2 3">VC13239</strain>
    </source>
</reference>
<evidence type="ECO:0000256" key="1">
    <source>
        <dbReference type="SAM" id="MobiDB-lite"/>
    </source>
</evidence>
<gene>
    <name evidence="2" type="ORF">FEQ00_04219</name>
</gene>
<dbReference type="Proteomes" id="UP001248067">
    <property type="component" value="Unassembled WGS sequence"/>
</dbReference>
<feature type="region of interest" description="Disordered" evidence="1">
    <location>
        <begin position="1"/>
        <end position="51"/>
    </location>
</feature>
<feature type="compositionally biased region" description="Low complexity" evidence="1">
    <location>
        <begin position="35"/>
        <end position="51"/>
    </location>
</feature>
<comment type="caution">
    <text evidence="2">The sequence shown here is derived from an EMBL/GenBank/DDBJ whole genome shotgun (WGS) entry which is preliminary data.</text>
</comment>